<accession>A0A9Q9EFV2</accession>
<organism evidence="2 3">
    <name type="scientific">Septoria linicola</name>
    <dbReference type="NCBI Taxonomy" id="215465"/>
    <lineage>
        <taxon>Eukaryota</taxon>
        <taxon>Fungi</taxon>
        <taxon>Dikarya</taxon>
        <taxon>Ascomycota</taxon>
        <taxon>Pezizomycotina</taxon>
        <taxon>Dothideomycetes</taxon>
        <taxon>Dothideomycetidae</taxon>
        <taxon>Mycosphaerellales</taxon>
        <taxon>Mycosphaerellaceae</taxon>
        <taxon>Septoria</taxon>
    </lineage>
</organism>
<gene>
    <name evidence="2" type="ORF">Slin15195_G026690</name>
</gene>
<feature type="compositionally biased region" description="Acidic residues" evidence="1">
    <location>
        <begin position="74"/>
        <end position="85"/>
    </location>
</feature>
<sequence>MCEVLCEAHKSQALEAKCTTCKVWKIRAPGQFNKRQFKLAVPNDYQGECEPCQKKRNEDEPDASDGDITSVESSDFEDEAEDDFE</sequence>
<name>A0A9Q9EFV2_9PEZI</name>
<evidence type="ECO:0000313" key="3">
    <source>
        <dbReference type="Proteomes" id="UP001056384"/>
    </source>
</evidence>
<proteinExistence type="predicted"/>
<protein>
    <recommendedName>
        <fullName evidence="4">Stc1 domain-containing protein</fullName>
    </recommendedName>
</protein>
<reference evidence="2" key="1">
    <citation type="submission" date="2022-06" db="EMBL/GenBank/DDBJ databases">
        <title>Complete genome sequences of two strains of the flax pathogen Septoria linicola.</title>
        <authorList>
            <person name="Lapalu N."/>
            <person name="Simon A."/>
            <person name="Demenou B."/>
            <person name="Paumier D."/>
            <person name="Guillot M.-P."/>
            <person name="Gout L."/>
            <person name="Valade R."/>
        </authorList>
    </citation>
    <scope>NUCLEOTIDE SEQUENCE</scope>
    <source>
        <strain evidence="2">SE15195</strain>
    </source>
</reference>
<keyword evidence="3" id="KW-1185">Reference proteome</keyword>
<feature type="region of interest" description="Disordered" evidence="1">
    <location>
        <begin position="50"/>
        <end position="85"/>
    </location>
</feature>
<dbReference type="EMBL" id="CP099419">
    <property type="protein sequence ID" value="USW49350.1"/>
    <property type="molecule type" value="Genomic_DNA"/>
</dbReference>
<evidence type="ECO:0008006" key="4">
    <source>
        <dbReference type="Google" id="ProtNLM"/>
    </source>
</evidence>
<dbReference type="Proteomes" id="UP001056384">
    <property type="component" value="Chromosome 2"/>
</dbReference>
<evidence type="ECO:0000256" key="1">
    <source>
        <dbReference type="SAM" id="MobiDB-lite"/>
    </source>
</evidence>
<dbReference type="AlphaFoldDB" id="A0A9Q9EFV2"/>
<evidence type="ECO:0000313" key="2">
    <source>
        <dbReference type="EMBL" id="USW49350.1"/>
    </source>
</evidence>